<accession>A0AAU9CLE2</accession>
<organism evidence="1 2">
    <name type="scientific">Fulvitalea axinellae</name>
    <dbReference type="NCBI Taxonomy" id="1182444"/>
    <lineage>
        <taxon>Bacteria</taxon>
        <taxon>Pseudomonadati</taxon>
        <taxon>Bacteroidota</taxon>
        <taxon>Cytophagia</taxon>
        <taxon>Cytophagales</taxon>
        <taxon>Persicobacteraceae</taxon>
        <taxon>Fulvitalea</taxon>
    </lineage>
</organism>
<dbReference type="EMBL" id="AP025314">
    <property type="protein sequence ID" value="BDD10115.1"/>
    <property type="molecule type" value="Genomic_DNA"/>
</dbReference>
<sequence length="159" mass="18820">MYVFLQNNIIIVVLIPMRSHSYSIKKLSSMGSDSVNTDSLHFDNKHWRSEIRFFKDEILTFEKLLREVSGKYTDVERKKEVEMFQNRFIAMSQESESLMDAVELHEKNLATISRGRSSKIAKGDPFLKEHEGLEEKETSLRADFSIVRQQYRKWLAHWM</sequence>
<dbReference type="AlphaFoldDB" id="A0AAU9CLE2"/>
<gene>
    <name evidence="1" type="ORF">FUAX_25470</name>
</gene>
<proteinExistence type="predicted"/>
<evidence type="ECO:0000313" key="2">
    <source>
        <dbReference type="Proteomes" id="UP001348817"/>
    </source>
</evidence>
<dbReference type="KEGG" id="fax:FUAX_25470"/>
<dbReference type="Proteomes" id="UP001348817">
    <property type="component" value="Chromosome"/>
</dbReference>
<protein>
    <submittedName>
        <fullName evidence="1">Uncharacterized protein</fullName>
    </submittedName>
</protein>
<evidence type="ECO:0000313" key="1">
    <source>
        <dbReference type="EMBL" id="BDD10115.1"/>
    </source>
</evidence>
<name>A0AAU9CLE2_9BACT</name>
<keyword evidence="2" id="KW-1185">Reference proteome</keyword>
<reference evidence="1 2" key="1">
    <citation type="submission" date="2021-12" db="EMBL/GenBank/DDBJ databases">
        <title>Genome sequencing of bacteria with rrn-lacking chromosome and rrn-plasmid.</title>
        <authorList>
            <person name="Anda M."/>
            <person name="Iwasaki W."/>
        </authorList>
    </citation>
    <scope>NUCLEOTIDE SEQUENCE [LARGE SCALE GENOMIC DNA]</scope>
    <source>
        <strain evidence="1 2">DSM 100852</strain>
    </source>
</reference>